<dbReference type="GO" id="GO:0016036">
    <property type="term" value="P:cellular response to phosphate starvation"/>
    <property type="evidence" value="ECO:0007669"/>
    <property type="project" value="TreeGrafter"/>
</dbReference>
<dbReference type="AlphaFoldDB" id="A0A385ACJ2"/>
<keyword evidence="7 12" id="KW-0812">Transmembrane</keyword>
<dbReference type="Gene3D" id="1.10.287.130">
    <property type="match status" value="1"/>
</dbReference>
<evidence type="ECO:0000313" key="15">
    <source>
        <dbReference type="Proteomes" id="UP000257607"/>
    </source>
</evidence>
<dbReference type="PANTHER" id="PTHR45453">
    <property type="entry name" value="PHOSPHATE REGULON SENSOR PROTEIN PHOR"/>
    <property type="match status" value="1"/>
</dbReference>
<evidence type="ECO:0000313" key="14">
    <source>
        <dbReference type="EMBL" id="AXN35391.1"/>
    </source>
</evidence>
<feature type="transmembrane region" description="Helical" evidence="12">
    <location>
        <begin position="12"/>
        <end position="30"/>
    </location>
</feature>
<keyword evidence="6" id="KW-0808">Transferase</keyword>
<evidence type="ECO:0000256" key="6">
    <source>
        <dbReference type="ARBA" id="ARBA00022679"/>
    </source>
</evidence>
<dbReference type="SUPFAM" id="SSF55874">
    <property type="entry name" value="ATPase domain of HSP90 chaperone/DNA topoisomerase II/histidine kinase"/>
    <property type="match status" value="1"/>
</dbReference>
<name>A0A385ACJ2_LATCU</name>
<dbReference type="InterPro" id="IPR050351">
    <property type="entry name" value="BphY/WalK/GraS-like"/>
</dbReference>
<evidence type="ECO:0000256" key="12">
    <source>
        <dbReference type="SAM" id="Phobius"/>
    </source>
</evidence>
<keyword evidence="11 12" id="KW-0472">Membrane</keyword>
<keyword evidence="4" id="KW-1003">Cell membrane</keyword>
<evidence type="ECO:0000256" key="7">
    <source>
        <dbReference type="ARBA" id="ARBA00022692"/>
    </source>
</evidence>
<dbReference type="PRINTS" id="PR00344">
    <property type="entry name" value="BCTRLSENSOR"/>
</dbReference>
<keyword evidence="10" id="KW-0902">Two-component regulatory system</keyword>
<keyword evidence="5" id="KW-0597">Phosphoprotein</keyword>
<evidence type="ECO:0000256" key="9">
    <source>
        <dbReference type="ARBA" id="ARBA00022989"/>
    </source>
</evidence>
<gene>
    <name evidence="14" type="ORF">DT351_03050</name>
</gene>
<keyword evidence="8 14" id="KW-0418">Kinase</keyword>
<dbReference type="RefSeq" id="WP_116843487.1">
    <property type="nucleotide sequence ID" value="NZ_CP031003.1"/>
</dbReference>
<dbReference type="InterPro" id="IPR036097">
    <property type="entry name" value="HisK_dim/P_sf"/>
</dbReference>
<dbReference type="InterPro" id="IPR003661">
    <property type="entry name" value="HisK_dim/P_dom"/>
</dbReference>
<evidence type="ECO:0000256" key="11">
    <source>
        <dbReference type="ARBA" id="ARBA00023136"/>
    </source>
</evidence>
<comment type="catalytic activity">
    <reaction evidence="1">
        <text>ATP + protein L-histidine = ADP + protein N-phospho-L-histidine.</text>
        <dbReference type="EC" id="2.7.13.3"/>
    </reaction>
</comment>
<dbReference type="SMART" id="SM00387">
    <property type="entry name" value="HATPase_c"/>
    <property type="match status" value="1"/>
</dbReference>
<comment type="subcellular location">
    <subcellularLocation>
        <location evidence="2">Cell membrane</location>
        <topology evidence="2">Multi-pass membrane protein</topology>
    </subcellularLocation>
</comment>
<dbReference type="InterPro" id="IPR004358">
    <property type="entry name" value="Sig_transdc_His_kin-like_C"/>
</dbReference>
<dbReference type="EC" id="2.7.13.3" evidence="3"/>
<evidence type="ECO:0000256" key="1">
    <source>
        <dbReference type="ARBA" id="ARBA00000085"/>
    </source>
</evidence>
<sequence>MTFKKFLRDHLFHIAFFFGGMIVLDIVLWLDPSMRFAKATLLYLDLLLALFFCAFLVGLYVYHLKWYRTIQTRLDAKEDSLNWPLTGATSAEKQFIQHYVNQLLAYHQQSIDRLISAQQDQKNFIDGWVHESKVPLAATQLLIESIEDQIPEDKFNQLTDELIQIEHYVEQVLYYSRLDSFSKDYLVQEYDLKPLVNQIIRQNRNYFIQKHIQFKLLGADQTVLTDAKWLAFIWNQIISNALKYTPDGAQITVQIERDEQGVWLSVIDTGIGIPAEDLPRIFDKGFTGQNGRYSNQRSTGLGLYLARVLSEKLGHELTVSSQQGSGSTFKLLFPFLSYYNTDDDDGLFGKTHPADK</sequence>
<protein>
    <recommendedName>
        <fullName evidence="3">histidine kinase</fullName>
        <ecNumber evidence="3">2.7.13.3</ecNumber>
    </recommendedName>
</protein>
<dbReference type="Pfam" id="PF00512">
    <property type="entry name" value="HisKA"/>
    <property type="match status" value="1"/>
</dbReference>
<evidence type="ECO:0000256" key="2">
    <source>
        <dbReference type="ARBA" id="ARBA00004651"/>
    </source>
</evidence>
<dbReference type="SMART" id="SM00388">
    <property type="entry name" value="HisKA"/>
    <property type="match status" value="1"/>
</dbReference>
<dbReference type="PROSITE" id="PS50109">
    <property type="entry name" value="HIS_KIN"/>
    <property type="match status" value="1"/>
</dbReference>
<dbReference type="Proteomes" id="UP000257607">
    <property type="component" value="Chromosome"/>
</dbReference>
<organism evidence="14 15">
    <name type="scientific">Latilactobacillus curvatus</name>
    <name type="common">Lactobacillus curvatus</name>
    <dbReference type="NCBI Taxonomy" id="28038"/>
    <lineage>
        <taxon>Bacteria</taxon>
        <taxon>Bacillati</taxon>
        <taxon>Bacillota</taxon>
        <taxon>Bacilli</taxon>
        <taxon>Lactobacillales</taxon>
        <taxon>Lactobacillaceae</taxon>
        <taxon>Latilactobacillus</taxon>
    </lineage>
</organism>
<evidence type="ECO:0000256" key="8">
    <source>
        <dbReference type="ARBA" id="ARBA00022777"/>
    </source>
</evidence>
<dbReference type="Gene3D" id="3.30.565.10">
    <property type="entry name" value="Histidine kinase-like ATPase, C-terminal domain"/>
    <property type="match status" value="1"/>
</dbReference>
<dbReference type="InterPro" id="IPR003594">
    <property type="entry name" value="HATPase_dom"/>
</dbReference>
<dbReference type="SUPFAM" id="SSF47384">
    <property type="entry name" value="Homodimeric domain of signal transducing histidine kinase"/>
    <property type="match status" value="1"/>
</dbReference>
<dbReference type="Pfam" id="PF02518">
    <property type="entry name" value="HATPase_c"/>
    <property type="match status" value="1"/>
</dbReference>
<dbReference type="EMBL" id="CP031003">
    <property type="protein sequence ID" value="AXN35391.1"/>
    <property type="molecule type" value="Genomic_DNA"/>
</dbReference>
<proteinExistence type="predicted"/>
<evidence type="ECO:0000256" key="5">
    <source>
        <dbReference type="ARBA" id="ARBA00022553"/>
    </source>
</evidence>
<dbReference type="CDD" id="cd00082">
    <property type="entry name" value="HisKA"/>
    <property type="match status" value="1"/>
</dbReference>
<dbReference type="GO" id="GO:0000155">
    <property type="term" value="F:phosphorelay sensor kinase activity"/>
    <property type="evidence" value="ECO:0007669"/>
    <property type="project" value="InterPro"/>
</dbReference>
<keyword evidence="9 12" id="KW-1133">Transmembrane helix</keyword>
<dbReference type="InterPro" id="IPR036890">
    <property type="entry name" value="HATPase_C_sf"/>
</dbReference>
<evidence type="ECO:0000256" key="10">
    <source>
        <dbReference type="ARBA" id="ARBA00023012"/>
    </source>
</evidence>
<evidence type="ECO:0000256" key="4">
    <source>
        <dbReference type="ARBA" id="ARBA00022475"/>
    </source>
</evidence>
<feature type="domain" description="Histidine kinase" evidence="13">
    <location>
        <begin position="127"/>
        <end position="337"/>
    </location>
</feature>
<evidence type="ECO:0000259" key="13">
    <source>
        <dbReference type="PROSITE" id="PS50109"/>
    </source>
</evidence>
<evidence type="ECO:0000256" key="3">
    <source>
        <dbReference type="ARBA" id="ARBA00012438"/>
    </source>
</evidence>
<feature type="transmembrane region" description="Helical" evidence="12">
    <location>
        <begin position="42"/>
        <end position="62"/>
    </location>
</feature>
<dbReference type="GO" id="GO:0005886">
    <property type="term" value="C:plasma membrane"/>
    <property type="evidence" value="ECO:0007669"/>
    <property type="project" value="UniProtKB-SubCell"/>
</dbReference>
<dbReference type="InterPro" id="IPR005467">
    <property type="entry name" value="His_kinase_dom"/>
</dbReference>
<reference evidence="14 15" key="1">
    <citation type="submission" date="2018-07" db="EMBL/GenBank/DDBJ databases">
        <title>Lactobacillus curvatus genome sequence.</title>
        <authorList>
            <person name="Prechtl R."/>
        </authorList>
    </citation>
    <scope>NUCLEOTIDE SEQUENCE [LARGE SCALE GENOMIC DNA]</scope>
    <source>
        <strain evidence="14 15">TMW 1.1928</strain>
    </source>
</reference>
<dbReference type="PANTHER" id="PTHR45453:SF2">
    <property type="entry name" value="HISTIDINE KINASE"/>
    <property type="match status" value="1"/>
</dbReference>
<accession>A0A385ACJ2</accession>
<dbReference type="GO" id="GO:0004721">
    <property type="term" value="F:phosphoprotein phosphatase activity"/>
    <property type="evidence" value="ECO:0007669"/>
    <property type="project" value="TreeGrafter"/>
</dbReference>